<dbReference type="PANTHER" id="PTHR21723">
    <property type="entry name" value="RESISTANCE TO INHIBITORS OF CHOLINESTERASE PROTEIN 3 RIC3"/>
    <property type="match status" value="1"/>
</dbReference>
<keyword evidence="12" id="KW-1185">Reference proteome</keyword>
<protein>
    <recommendedName>
        <fullName evidence="10">Resistance to inhibitors of cholinesterase protein 3 N-terminal domain-containing protein</fullName>
    </recommendedName>
</protein>
<dbReference type="GO" id="GO:0034394">
    <property type="term" value="P:protein localization to cell surface"/>
    <property type="evidence" value="ECO:0007669"/>
    <property type="project" value="TreeGrafter"/>
</dbReference>
<comment type="similarity">
    <text evidence="2">Belongs to the ric-3 family.</text>
</comment>
<evidence type="ECO:0000256" key="2">
    <source>
        <dbReference type="ARBA" id="ARBA00008538"/>
    </source>
</evidence>
<comment type="caution">
    <text evidence="11">The sequence shown here is derived from an EMBL/GenBank/DDBJ whole genome shotgun (WGS) entry which is preliminary data.</text>
</comment>
<evidence type="ECO:0000256" key="4">
    <source>
        <dbReference type="ARBA" id="ARBA00022824"/>
    </source>
</evidence>
<organism evidence="11 12">
    <name type="scientific">Drosophila gunungcola</name>
    <name type="common">fruit fly</name>
    <dbReference type="NCBI Taxonomy" id="103775"/>
    <lineage>
        <taxon>Eukaryota</taxon>
        <taxon>Metazoa</taxon>
        <taxon>Ecdysozoa</taxon>
        <taxon>Arthropoda</taxon>
        <taxon>Hexapoda</taxon>
        <taxon>Insecta</taxon>
        <taxon>Pterygota</taxon>
        <taxon>Neoptera</taxon>
        <taxon>Endopterygota</taxon>
        <taxon>Diptera</taxon>
        <taxon>Brachycera</taxon>
        <taxon>Muscomorpha</taxon>
        <taxon>Ephydroidea</taxon>
        <taxon>Drosophilidae</taxon>
        <taxon>Drosophila</taxon>
        <taxon>Sophophora</taxon>
    </lineage>
</organism>
<gene>
    <name evidence="11" type="ORF">M5D96_010294</name>
</gene>
<keyword evidence="7" id="KW-0175">Coiled coil</keyword>
<feature type="compositionally biased region" description="Polar residues" evidence="8">
    <location>
        <begin position="414"/>
        <end position="432"/>
    </location>
</feature>
<evidence type="ECO:0000256" key="8">
    <source>
        <dbReference type="SAM" id="MobiDB-lite"/>
    </source>
</evidence>
<keyword evidence="6 9" id="KW-0472">Membrane</keyword>
<evidence type="ECO:0000313" key="12">
    <source>
        <dbReference type="Proteomes" id="UP001059596"/>
    </source>
</evidence>
<feature type="transmembrane region" description="Helical" evidence="9">
    <location>
        <begin position="184"/>
        <end position="204"/>
    </location>
</feature>
<comment type="subcellular location">
    <subcellularLocation>
        <location evidence="1">Endoplasmic reticulum membrane</location>
    </subcellularLocation>
</comment>
<dbReference type="PANTHER" id="PTHR21723:SF3">
    <property type="entry name" value="PROTEIN RIC-3"/>
    <property type="match status" value="1"/>
</dbReference>
<dbReference type="GO" id="GO:0043025">
    <property type="term" value="C:neuronal cell body"/>
    <property type="evidence" value="ECO:0007669"/>
    <property type="project" value="TreeGrafter"/>
</dbReference>
<feature type="coiled-coil region" evidence="7">
    <location>
        <begin position="292"/>
        <end position="322"/>
    </location>
</feature>
<evidence type="ECO:0000256" key="5">
    <source>
        <dbReference type="ARBA" id="ARBA00022989"/>
    </source>
</evidence>
<proteinExistence type="inferred from homology"/>
<evidence type="ECO:0000259" key="10">
    <source>
        <dbReference type="Pfam" id="PF15361"/>
    </source>
</evidence>
<feature type="domain" description="Resistance to inhibitors of cholinesterase protein 3 N-terminal" evidence="10">
    <location>
        <begin position="30"/>
        <end position="320"/>
    </location>
</feature>
<dbReference type="GO" id="GO:0045202">
    <property type="term" value="C:synapse"/>
    <property type="evidence" value="ECO:0007669"/>
    <property type="project" value="GOC"/>
</dbReference>
<dbReference type="Pfam" id="PF15361">
    <property type="entry name" value="RIC3"/>
    <property type="match status" value="1"/>
</dbReference>
<evidence type="ECO:0000256" key="9">
    <source>
        <dbReference type="SAM" id="Phobius"/>
    </source>
</evidence>
<dbReference type="Proteomes" id="UP001059596">
    <property type="component" value="Unassembled WGS sequence"/>
</dbReference>
<keyword evidence="5 9" id="KW-1133">Transmembrane helix</keyword>
<accession>A0A9P9YHB5</accession>
<dbReference type="GO" id="GO:0043005">
    <property type="term" value="C:neuron projection"/>
    <property type="evidence" value="ECO:0007669"/>
    <property type="project" value="TreeGrafter"/>
</dbReference>
<sequence>MPATATSKQRPPVVDEGMTPKKTALIIVTVIGCIAILWPKVFHPMMFGGVPPPKPSLKDQRAAPGGCCDVVLDREQFMNVSKKDTIEPFGPHLYRKQINAYTGEISLRQERPAHLHPESIYQAMRERGRAIPATPTVPIVERKTSPSNPPPRIVDGRPGPIPGMRPPMGAGALHQPQQRGGSSMGFLMPLYTIGIVVFFGYTLMKIMFKKQGPNDPYGQAPPNPAFRQEVFGQQNHSQVEDLGNSKLGAAAIAAAAMKPPVAKDTEKELLNASLSATEVASSLSTSLKNHQAQKEAEQLMEIEKLRQKLESTERAMAQLVAEMNTDQYEAKVSIAIDMWTPGHQIQILITANKKPIQIHLVHHRSAFIVTAIQGLIDAADEQLNGQDKQRATSDTETDSNKKNDNEITREQLDKQNILSNGHASTDTDQNPETAAKGGGARKRRDLSAERELTVLGMELTASCEGGHKWTGRPPTPVFRAPSEHCKLEENLPEPQSIYLEGALAHESQILVADSQIKREEVYDSELNGSAEEPAIILSSRMTLSLINLDANQQNGNAGKSTVESPLADDIEIIGHDEQ</sequence>
<keyword evidence="4" id="KW-0256">Endoplasmic reticulum</keyword>
<dbReference type="AlphaFoldDB" id="A0A9P9YHB5"/>
<feature type="compositionally biased region" description="Polar residues" evidence="8">
    <location>
        <begin position="553"/>
        <end position="563"/>
    </location>
</feature>
<dbReference type="EMBL" id="JAMKOV010000014">
    <property type="protein sequence ID" value="KAI8036978.1"/>
    <property type="molecule type" value="Genomic_DNA"/>
</dbReference>
<name>A0A9P9YHB5_9MUSC</name>
<keyword evidence="3 9" id="KW-0812">Transmembrane</keyword>
<evidence type="ECO:0000256" key="7">
    <source>
        <dbReference type="SAM" id="Coils"/>
    </source>
</evidence>
<dbReference type="GO" id="GO:0005789">
    <property type="term" value="C:endoplasmic reticulum membrane"/>
    <property type="evidence" value="ECO:0007669"/>
    <property type="project" value="UniProtKB-SubCell"/>
</dbReference>
<dbReference type="InterPro" id="IPR026160">
    <property type="entry name" value="Ric3"/>
</dbReference>
<dbReference type="GO" id="GO:0007271">
    <property type="term" value="P:synaptic transmission, cholinergic"/>
    <property type="evidence" value="ECO:0007669"/>
    <property type="project" value="TreeGrafter"/>
</dbReference>
<evidence type="ECO:0000256" key="6">
    <source>
        <dbReference type="ARBA" id="ARBA00023136"/>
    </source>
</evidence>
<feature type="compositionally biased region" description="Basic and acidic residues" evidence="8">
    <location>
        <begin position="387"/>
        <end position="413"/>
    </location>
</feature>
<feature type="region of interest" description="Disordered" evidence="8">
    <location>
        <begin position="383"/>
        <end position="447"/>
    </location>
</feature>
<evidence type="ECO:0000256" key="3">
    <source>
        <dbReference type="ARBA" id="ARBA00022692"/>
    </source>
</evidence>
<evidence type="ECO:0000313" key="11">
    <source>
        <dbReference type="EMBL" id="KAI8036978.1"/>
    </source>
</evidence>
<reference evidence="11" key="1">
    <citation type="journal article" date="2023" name="Genome Biol. Evol.">
        <title>Long-read-based Genome Assembly of Drosophila gunungcola Reveals Fewer Chemosensory Genes in Flower-breeding Species.</title>
        <authorList>
            <person name="Negi A."/>
            <person name="Liao B.Y."/>
            <person name="Yeh S.D."/>
        </authorList>
    </citation>
    <scope>NUCLEOTIDE SEQUENCE</scope>
    <source>
        <strain evidence="11">Sukarami</strain>
    </source>
</reference>
<evidence type="ECO:0000256" key="1">
    <source>
        <dbReference type="ARBA" id="ARBA00004586"/>
    </source>
</evidence>
<feature type="transmembrane region" description="Helical" evidence="9">
    <location>
        <begin position="23"/>
        <end position="42"/>
    </location>
</feature>
<dbReference type="InterPro" id="IPR032763">
    <property type="entry name" value="RIC3_N"/>
</dbReference>
<feature type="region of interest" description="Disordered" evidence="8">
    <location>
        <begin position="553"/>
        <end position="578"/>
    </location>
</feature>